<dbReference type="EMBL" id="CAADRN010000135">
    <property type="protein sequence ID" value="VFU13580.1"/>
    <property type="molecule type" value="Genomic_DNA"/>
</dbReference>
<dbReference type="InterPro" id="IPR052174">
    <property type="entry name" value="Flavoredoxin"/>
</dbReference>
<dbReference type="SMART" id="SM00903">
    <property type="entry name" value="Flavin_Reduct"/>
    <property type="match status" value="1"/>
</dbReference>
<dbReference type="Gene3D" id="2.30.110.10">
    <property type="entry name" value="Electron Transport, Fmn-binding Protein, Chain A"/>
    <property type="match status" value="1"/>
</dbReference>
<dbReference type="InterPro" id="IPR002563">
    <property type="entry name" value="Flavin_Rdtase-like_dom"/>
</dbReference>
<dbReference type="PANTHER" id="PTHR43567">
    <property type="entry name" value="FLAVOREDOXIN-RELATED-RELATED"/>
    <property type="match status" value="1"/>
</dbReference>
<dbReference type="Pfam" id="PF01613">
    <property type="entry name" value="Flavin_Reduct"/>
    <property type="match status" value="1"/>
</dbReference>
<dbReference type="InterPro" id="IPR012349">
    <property type="entry name" value="Split_barrel_FMN-bd"/>
</dbReference>
<dbReference type="SUPFAM" id="SSF50475">
    <property type="entry name" value="FMN-binding split barrel"/>
    <property type="match status" value="1"/>
</dbReference>
<dbReference type="AlphaFoldDB" id="A0A485LYT3"/>
<keyword evidence="2" id="KW-0285">Flavoprotein</keyword>
<name>A0A485LYT3_9ZZZZ</name>
<sequence>MFIKHRVGGNKQLILNLQAFCRKELIVIQKVTRGPSAALLPVPAVLVTSRLEGSEPNIITIAWTGVMSSEPPVVYISVRPVGRHSYRLIKDSGEYVINIPSADQIKMVDYCGVVTGKDVNKFKETGLTPVPGARVRAPLIAECPVNIECRVRQILSLGSHDVFISDVLAVHYNSQVLDEKGRPDMEKIRPYGYCTGEYRELADRIGRYGFSKRE</sequence>
<dbReference type="PANTHER" id="PTHR43567:SF1">
    <property type="entry name" value="FLAVOREDOXIN"/>
    <property type="match status" value="1"/>
</dbReference>
<evidence type="ECO:0000256" key="1">
    <source>
        <dbReference type="ARBA" id="ARBA00001917"/>
    </source>
</evidence>
<evidence type="ECO:0000313" key="5">
    <source>
        <dbReference type="EMBL" id="VFU13580.1"/>
    </source>
</evidence>
<organism evidence="5">
    <name type="scientific">anaerobic digester metagenome</name>
    <dbReference type="NCBI Taxonomy" id="1263854"/>
    <lineage>
        <taxon>unclassified sequences</taxon>
        <taxon>metagenomes</taxon>
        <taxon>ecological metagenomes</taxon>
    </lineage>
</organism>
<protein>
    <submittedName>
        <fullName evidence="5">Flavoredoxin</fullName>
    </submittedName>
</protein>
<proteinExistence type="inferred from homology"/>
<feature type="domain" description="Flavin reductase like" evidence="4">
    <location>
        <begin position="37"/>
        <end position="193"/>
    </location>
</feature>
<evidence type="ECO:0000256" key="3">
    <source>
        <dbReference type="ARBA" id="ARBA00038054"/>
    </source>
</evidence>
<dbReference type="GO" id="GO:0010181">
    <property type="term" value="F:FMN binding"/>
    <property type="evidence" value="ECO:0007669"/>
    <property type="project" value="InterPro"/>
</dbReference>
<evidence type="ECO:0000259" key="4">
    <source>
        <dbReference type="SMART" id="SM00903"/>
    </source>
</evidence>
<accession>A0A485LYT3</accession>
<gene>
    <name evidence="5" type="primary">flr</name>
    <name evidence="5" type="ORF">SCFA_220003</name>
</gene>
<reference evidence="5" key="1">
    <citation type="submission" date="2019-03" db="EMBL/GenBank/DDBJ databases">
        <authorList>
            <person name="Hao L."/>
        </authorList>
    </citation>
    <scope>NUCLEOTIDE SEQUENCE</scope>
</reference>
<comment type="similarity">
    <text evidence="3">Belongs to the flavoredoxin family.</text>
</comment>
<comment type="cofactor">
    <cofactor evidence="1">
        <name>FMN</name>
        <dbReference type="ChEBI" id="CHEBI:58210"/>
    </cofactor>
</comment>
<evidence type="ECO:0000256" key="2">
    <source>
        <dbReference type="ARBA" id="ARBA00022630"/>
    </source>
</evidence>